<dbReference type="STRING" id="1166073.SAMN05192530_102386"/>
<dbReference type="GO" id="GO:0004371">
    <property type="term" value="F:glycerone kinase activity"/>
    <property type="evidence" value="ECO:0007669"/>
    <property type="project" value="InterPro"/>
</dbReference>
<dbReference type="GO" id="GO:0005829">
    <property type="term" value="C:cytosol"/>
    <property type="evidence" value="ECO:0007669"/>
    <property type="project" value="TreeGrafter"/>
</dbReference>
<dbReference type="Pfam" id="PF04198">
    <property type="entry name" value="Sugar-bind"/>
    <property type="match status" value="1"/>
</dbReference>
<dbReference type="Gene3D" id="1.10.10.10">
    <property type="entry name" value="Winged helix-like DNA-binding domain superfamily/Winged helix DNA-binding domain"/>
    <property type="match status" value="1"/>
</dbReference>
<dbReference type="EMBL" id="FNIT01000002">
    <property type="protein sequence ID" value="SDN90400.1"/>
    <property type="molecule type" value="Genomic_DNA"/>
</dbReference>
<dbReference type="SUPFAM" id="SSF82549">
    <property type="entry name" value="DAK1/DegV-like"/>
    <property type="match status" value="1"/>
</dbReference>
<keyword evidence="2" id="KW-0808">Transferase</keyword>
<feature type="domain" description="DhaK" evidence="1">
    <location>
        <begin position="356"/>
        <end position="679"/>
    </location>
</feature>
<dbReference type="InterPro" id="IPR004006">
    <property type="entry name" value="DhaK_dom"/>
</dbReference>
<dbReference type="Gene3D" id="3.40.50.10440">
    <property type="entry name" value="Dihydroxyacetone kinase, domain 1"/>
    <property type="match status" value="1"/>
</dbReference>
<dbReference type="GO" id="GO:0003700">
    <property type="term" value="F:DNA-binding transcription factor activity"/>
    <property type="evidence" value="ECO:0007669"/>
    <property type="project" value="InterPro"/>
</dbReference>
<evidence type="ECO:0000313" key="2">
    <source>
        <dbReference type="EMBL" id="SDN90400.1"/>
    </source>
</evidence>
<dbReference type="InterPro" id="IPR000835">
    <property type="entry name" value="HTH_MarR-typ"/>
</dbReference>
<dbReference type="InterPro" id="IPR050861">
    <property type="entry name" value="Dihydroxyacetone_Kinase"/>
</dbReference>
<reference evidence="2 3" key="1">
    <citation type="submission" date="2016-10" db="EMBL/GenBank/DDBJ databases">
        <authorList>
            <person name="de Groot N.N."/>
        </authorList>
    </citation>
    <scope>NUCLEOTIDE SEQUENCE [LARGE SCALE GENOMIC DNA]</scope>
    <source>
        <strain evidence="3">L7-484,KACC 16230,DSM 25025</strain>
    </source>
</reference>
<dbReference type="PANTHER" id="PTHR28629:SF4">
    <property type="entry name" value="TRIOKINASE_FMN CYCLASE"/>
    <property type="match status" value="1"/>
</dbReference>
<name>A0A1H0F6W3_9HYPH</name>
<dbReference type="InterPro" id="IPR036388">
    <property type="entry name" value="WH-like_DNA-bd_sf"/>
</dbReference>
<keyword evidence="3" id="KW-1185">Reference proteome</keyword>
<proteinExistence type="predicted"/>
<evidence type="ECO:0000313" key="3">
    <source>
        <dbReference type="Proteomes" id="UP000198793"/>
    </source>
</evidence>
<dbReference type="GO" id="GO:0019563">
    <property type="term" value="P:glycerol catabolic process"/>
    <property type="evidence" value="ECO:0007669"/>
    <property type="project" value="TreeGrafter"/>
</dbReference>
<dbReference type="SUPFAM" id="SSF100950">
    <property type="entry name" value="NagB/RpiA/CoA transferase-like"/>
    <property type="match status" value="1"/>
</dbReference>
<dbReference type="PROSITE" id="PS51481">
    <property type="entry name" value="DHAK"/>
    <property type="match status" value="1"/>
</dbReference>
<dbReference type="Pfam" id="PF12802">
    <property type="entry name" value="MarR_2"/>
    <property type="match status" value="1"/>
</dbReference>
<dbReference type="PANTHER" id="PTHR28629">
    <property type="entry name" value="TRIOKINASE/FMN CYCLASE"/>
    <property type="match status" value="1"/>
</dbReference>
<dbReference type="Gene3D" id="3.30.1180.20">
    <property type="entry name" value="Dihydroxyacetone kinase, domain 2"/>
    <property type="match status" value="1"/>
</dbReference>
<organism evidence="2 3">
    <name type="scientific">Aureimonas jatrophae</name>
    <dbReference type="NCBI Taxonomy" id="1166073"/>
    <lineage>
        <taxon>Bacteria</taxon>
        <taxon>Pseudomonadati</taxon>
        <taxon>Pseudomonadota</taxon>
        <taxon>Alphaproteobacteria</taxon>
        <taxon>Hyphomicrobiales</taxon>
        <taxon>Aurantimonadaceae</taxon>
        <taxon>Aureimonas</taxon>
    </lineage>
</organism>
<dbReference type="GO" id="GO:0030246">
    <property type="term" value="F:carbohydrate binding"/>
    <property type="evidence" value="ECO:0007669"/>
    <property type="project" value="InterPro"/>
</dbReference>
<dbReference type="InterPro" id="IPR007324">
    <property type="entry name" value="Sugar-bd_dom_put"/>
</dbReference>
<dbReference type="InterPro" id="IPR037171">
    <property type="entry name" value="NagB/RpiA_transferase-like"/>
</dbReference>
<protein>
    <submittedName>
        <fullName evidence="2">Dihydroxyacetone kinase, N-terminal domain</fullName>
    </submittedName>
</protein>
<dbReference type="RefSeq" id="WP_090670607.1">
    <property type="nucleotide sequence ID" value="NZ_FNIT01000002.1"/>
</dbReference>
<gene>
    <name evidence="2" type="ORF">SAMN05192530_102386</name>
</gene>
<dbReference type="AlphaFoldDB" id="A0A1H0F6W3"/>
<dbReference type="Pfam" id="PF02733">
    <property type="entry name" value="Dak1"/>
    <property type="match status" value="1"/>
</dbReference>
<accession>A0A1H0F6W3</accession>
<keyword evidence="2" id="KW-0418">Kinase</keyword>
<dbReference type="Gene3D" id="3.40.50.1360">
    <property type="match status" value="1"/>
</dbReference>
<dbReference type="OrthoDB" id="9806345at2"/>
<evidence type="ECO:0000259" key="1">
    <source>
        <dbReference type="PROSITE" id="PS51481"/>
    </source>
</evidence>
<dbReference type="FunFam" id="3.40.50.10440:FF:000001">
    <property type="entry name" value="Dihydroxyacetone kinase, DhaK subunit"/>
    <property type="match status" value="1"/>
</dbReference>
<sequence>MARPSGRPAGEQPVIPLRFGDDALLWASWLYHEENMTQGDIAAEMGISRASVNSYLAEARARGLVTVEIEPRQFRALTLAGALRERFGLEDCLVVPTTGGERSLIARLGAAGAQTLARLVRSGDTTAVTWGRTVLALAEALRLPGLTDLRVVQATGGTTAKIPWTPEACASRLAEAMGARCIPLSAPAIVSSAAMRDMLLAETVLAEQMTVLAEANRIVFGISSLRPESTIHTSGFFEGIEHHHYEERAIGSIAGRFISASGDVVGGPLDGRTIGLDLAALRAIPQRVAVVGGSDKVPAVLGALRGGYASVLVTDAVTGWGVLAADGWTEPPRREALAAAPRALPLRTQTKKLLNDPRQAVDEALEGAFAAHRDLIAPVPRAPRAVRAVHGPRPGKVGVLIGGGAGHEPAFWGYVGAGLADAAAVGNVFAAPPPAPILAAMRAIDGGAGVLCVYGNFSGDVMNFDMAAEEAAEAGIAVRSVVTTDDVASAPADAIGSRRGVAGNVFVFKVAGAAADRMMSLAECEAVTRRAAARTVSMGVALERGSMPETRRPSFALGPGDMEIGVGVHGEPGVSREALASADAVADLLVDRLFDEMRLRERDRVAVLVNSLGGTPAMELYVVHRRVAQRLRARRVEVVSSLVGPYYTSLDMAGVSLSLIHLDDELADLLAHPCRSAALSVP</sequence>
<dbReference type="Proteomes" id="UP000198793">
    <property type="component" value="Unassembled WGS sequence"/>
</dbReference>